<organism evidence="2">
    <name type="scientific">Arundo donax</name>
    <name type="common">Giant reed</name>
    <name type="synonym">Donax arundinaceus</name>
    <dbReference type="NCBI Taxonomy" id="35708"/>
    <lineage>
        <taxon>Eukaryota</taxon>
        <taxon>Viridiplantae</taxon>
        <taxon>Streptophyta</taxon>
        <taxon>Embryophyta</taxon>
        <taxon>Tracheophyta</taxon>
        <taxon>Spermatophyta</taxon>
        <taxon>Magnoliopsida</taxon>
        <taxon>Liliopsida</taxon>
        <taxon>Poales</taxon>
        <taxon>Poaceae</taxon>
        <taxon>PACMAD clade</taxon>
        <taxon>Arundinoideae</taxon>
        <taxon>Arundineae</taxon>
        <taxon>Arundo</taxon>
    </lineage>
</organism>
<reference evidence="2" key="2">
    <citation type="journal article" date="2015" name="Data Brief">
        <title>Shoot transcriptome of the giant reed, Arundo donax.</title>
        <authorList>
            <person name="Barrero R.A."/>
            <person name="Guerrero F.D."/>
            <person name="Moolhuijzen P."/>
            <person name="Goolsby J.A."/>
            <person name="Tidwell J."/>
            <person name="Bellgard S.E."/>
            <person name="Bellgard M.I."/>
        </authorList>
    </citation>
    <scope>NUCLEOTIDE SEQUENCE</scope>
    <source>
        <tissue evidence="2">Shoot tissue taken approximately 20 cm above the soil surface</tissue>
    </source>
</reference>
<dbReference type="EMBL" id="GBRH01239753">
    <property type="protein sequence ID" value="JAD58142.1"/>
    <property type="molecule type" value="Transcribed_RNA"/>
</dbReference>
<sequence>MGRPRGGKAKRTTSQATKNEDADAGSGDEEAVIPAYNRRGRTQKHIKADTDEEEDDVKVEEDSDAAKPIVPSKGASVENGGKKRRRQPKRGCDSVVAEKDEPVRQNGFRQHGSRRKNTPRRAAEAGVDCNK</sequence>
<dbReference type="AlphaFoldDB" id="A0A0A9BFU4"/>
<name>A0A0A9BFU4_ARUDO</name>
<accession>A0A0A9BFU4</accession>
<feature type="compositionally biased region" description="Basic and acidic residues" evidence="1">
    <location>
        <begin position="90"/>
        <end position="103"/>
    </location>
</feature>
<feature type="region of interest" description="Disordered" evidence="1">
    <location>
        <begin position="1"/>
        <end position="131"/>
    </location>
</feature>
<reference evidence="2" key="1">
    <citation type="submission" date="2014-09" db="EMBL/GenBank/DDBJ databases">
        <authorList>
            <person name="Magalhaes I.L.F."/>
            <person name="Oliveira U."/>
            <person name="Santos F.R."/>
            <person name="Vidigal T.H.D.A."/>
            <person name="Brescovit A.D."/>
            <person name="Santos A.J."/>
        </authorList>
    </citation>
    <scope>NUCLEOTIDE SEQUENCE</scope>
    <source>
        <tissue evidence="2">Shoot tissue taken approximately 20 cm above the soil surface</tissue>
    </source>
</reference>
<dbReference type="PANTHER" id="PTHR34055">
    <property type="entry name" value="OS09G0491596 PROTEIN"/>
    <property type="match status" value="1"/>
</dbReference>
<evidence type="ECO:0000256" key="1">
    <source>
        <dbReference type="SAM" id="MobiDB-lite"/>
    </source>
</evidence>
<evidence type="ECO:0000313" key="2">
    <source>
        <dbReference type="EMBL" id="JAD58142.1"/>
    </source>
</evidence>
<feature type="compositionally biased region" description="Acidic residues" evidence="1">
    <location>
        <begin position="50"/>
        <end position="63"/>
    </location>
</feature>
<proteinExistence type="predicted"/>
<feature type="compositionally biased region" description="Basic residues" evidence="1">
    <location>
        <begin position="1"/>
        <end position="11"/>
    </location>
</feature>
<dbReference type="PANTHER" id="PTHR34055:SF16">
    <property type="entry name" value="OS09G0491596 PROTEIN"/>
    <property type="match status" value="1"/>
</dbReference>
<feature type="compositionally biased region" description="Acidic residues" evidence="1">
    <location>
        <begin position="22"/>
        <end position="31"/>
    </location>
</feature>
<protein>
    <submittedName>
        <fullName evidence="2">Uncharacterized protein</fullName>
    </submittedName>
</protein>